<accession>A0A1I5TKL4</accession>
<proteinExistence type="predicted"/>
<gene>
    <name evidence="1" type="ORF">SAMN04515674_10692</name>
</gene>
<sequence length="73" mass="7862">MEPNANENSQNTTVKQVRLTDEQRAKLKDVFASLENEALKEALDEITGGNVAVAFKEAHASGGWKMSSAAALE</sequence>
<protein>
    <submittedName>
        <fullName evidence="1">Uncharacterized protein</fullName>
    </submittedName>
</protein>
<evidence type="ECO:0000313" key="1">
    <source>
        <dbReference type="EMBL" id="SFP83590.1"/>
    </source>
</evidence>
<evidence type="ECO:0000313" key="2">
    <source>
        <dbReference type="Proteomes" id="UP000199306"/>
    </source>
</evidence>
<dbReference type="STRING" id="1079859.SAMN04515674_10692"/>
<keyword evidence="2" id="KW-1185">Reference proteome</keyword>
<name>A0A1I5TKL4_9BACT</name>
<organism evidence="1 2">
    <name type="scientific">Pseudarcicella hirudinis</name>
    <dbReference type="NCBI Taxonomy" id="1079859"/>
    <lineage>
        <taxon>Bacteria</taxon>
        <taxon>Pseudomonadati</taxon>
        <taxon>Bacteroidota</taxon>
        <taxon>Cytophagia</taxon>
        <taxon>Cytophagales</taxon>
        <taxon>Flectobacillaceae</taxon>
        <taxon>Pseudarcicella</taxon>
    </lineage>
</organism>
<dbReference type="EMBL" id="FOXH01000006">
    <property type="protein sequence ID" value="SFP83590.1"/>
    <property type="molecule type" value="Genomic_DNA"/>
</dbReference>
<dbReference type="RefSeq" id="WP_092017230.1">
    <property type="nucleotide sequence ID" value="NZ_FOXH01000006.1"/>
</dbReference>
<dbReference type="AlphaFoldDB" id="A0A1I5TKL4"/>
<reference evidence="1 2" key="1">
    <citation type="submission" date="2016-10" db="EMBL/GenBank/DDBJ databases">
        <authorList>
            <person name="de Groot N.N."/>
        </authorList>
    </citation>
    <scope>NUCLEOTIDE SEQUENCE [LARGE SCALE GENOMIC DNA]</scope>
    <source>
        <strain evidence="2">E92,LMG 26720,CCM 7988</strain>
    </source>
</reference>
<dbReference type="Proteomes" id="UP000199306">
    <property type="component" value="Unassembled WGS sequence"/>
</dbReference>